<name>A0A5P8WAQ4_9NOSO</name>
<dbReference type="AlphaFoldDB" id="A0A5P8WAQ4"/>
<dbReference type="EMBL" id="CP045227">
    <property type="protein sequence ID" value="QFS49868.1"/>
    <property type="molecule type" value="Genomic_DNA"/>
</dbReference>
<accession>A0A5P8WAQ4</accession>
<protein>
    <submittedName>
        <fullName evidence="1">Uncharacterized protein</fullName>
    </submittedName>
</protein>
<reference evidence="1 3" key="1">
    <citation type="submission" date="2019-10" db="EMBL/GenBank/DDBJ databases">
        <title>Genomic and transcriptomic insights into the perfect genentic adaptation of a filamentous nitrogen-fixing cyanobacterium to rice fields.</title>
        <authorList>
            <person name="Chen Z."/>
        </authorList>
    </citation>
    <scope>NUCLEOTIDE SEQUENCE [LARGE SCALE GENOMIC DNA]</scope>
    <source>
        <strain evidence="1">CCNUC1</strain>
    </source>
</reference>
<evidence type="ECO:0000313" key="1">
    <source>
        <dbReference type="EMBL" id="QFS49868.1"/>
    </source>
</evidence>
<keyword evidence="3" id="KW-1185">Reference proteome</keyword>
<sequence length="39" mass="4409">MNQGLKPRPSLRDAKSERGQTTLEIFSSFKLHPFMGGVF</sequence>
<dbReference type="KEGG" id="nsh:GXM_07362"/>
<dbReference type="Proteomes" id="UP000326678">
    <property type="component" value="Chromosome pGXM01"/>
</dbReference>
<dbReference type="Proteomes" id="UP000326678">
    <property type="component" value="Chromosome Gxm2"/>
</dbReference>
<gene>
    <name evidence="1" type="ORF">GXM_07362</name>
    <name evidence="2" type="ORF">GXM_09974</name>
</gene>
<evidence type="ECO:0000313" key="2">
    <source>
        <dbReference type="EMBL" id="QFS52480.1"/>
    </source>
</evidence>
<proteinExistence type="predicted"/>
<dbReference type="EMBL" id="CP045228">
    <property type="protein sequence ID" value="QFS52480.1"/>
    <property type="molecule type" value="Genomic_DNA"/>
</dbReference>
<organism evidence="1 3">
    <name type="scientific">Nostoc sphaeroides CCNUC1</name>
    <dbReference type="NCBI Taxonomy" id="2653204"/>
    <lineage>
        <taxon>Bacteria</taxon>
        <taxon>Bacillati</taxon>
        <taxon>Cyanobacteriota</taxon>
        <taxon>Cyanophyceae</taxon>
        <taxon>Nostocales</taxon>
        <taxon>Nostocaceae</taxon>
        <taxon>Nostoc</taxon>
    </lineage>
</organism>
<dbReference type="KEGG" id="nsh:GXM_09974"/>
<evidence type="ECO:0000313" key="3">
    <source>
        <dbReference type="Proteomes" id="UP000326678"/>
    </source>
</evidence>